<evidence type="ECO:0000313" key="3">
    <source>
        <dbReference type="Proteomes" id="UP000478008"/>
    </source>
</evidence>
<dbReference type="PANTHER" id="PTHR32301">
    <property type="entry name" value="COUNTIN RECEPTOR CNR3-RELATED"/>
    <property type="match status" value="1"/>
</dbReference>
<feature type="compositionally biased region" description="Polar residues" evidence="1">
    <location>
        <begin position="139"/>
        <end position="164"/>
    </location>
</feature>
<keyword evidence="3" id="KW-1185">Reference proteome</keyword>
<feature type="region of interest" description="Disordered" evidence="1">
    <location>
        <begin position="108"/>
        <end position="230"/>
    </location>
</feature>
<feature type="compositionally biased region" description="Acidic residues" evidence="1">
    <location>
        <begin position="218"/>
        <end position="230"/>
    </location>
</feature>
<dbReference type="EMBL" id="CABFWN010000004">
    <property type="protein sequence ID" value="VUG18851.1"/>
    <property type="molecule type" value="Genomic_DNA"/>
</dbReference>
<dbReference type="InterPro" id="IPR053259">
    <property type="entry name" value="Golvesin-related_Golgi"/>
</dbReference>
<accession>A0A7D9CYR0</accession>
<feature type="compositionally biased region" description="Basic and acidic residues" evidence="1">
    <location>
        <begin position="39"/>
        <end position="61"/>
    </location>
</feature>
<evidence type="ECO:0000313" key="2">
    <source>
        <dbReference type="EMBL" id="VUG18851.1"/>
    </source>
</evidence>
<gene>
    <name evidence="2" type="ORF">DEBR0S4_03950G</name>
</gene>
<organism evidence="2 3">
    <name type="scientific">Dekkera bruxellensis</name>
    <name type="common">Brettanomyces custersii</name>
    <dbReference type="NCBI Taxonomy" id="5007"/>
    <lineage>
        <taxon>Eukaryota</taxon>
        <taxon>Fungi</taxon>
        <taxon>Dikarya</taxon>
        <taxon>Ascomycota</taxon>
        <taxon>Saccharomycotina</taxon>
        <taxon>Pichiomycetes</taxon>
        <taxon>Pichiales</taxon>
        <taxon>Pichiaceae</taxon>
        <taxon>Brettanomyces</taxon>
    </lineage>
</organism>
<reference evidence="2 3" key="1">
    <citation type="submission" date="2019-07" db="EMBL/GenBank/DDBJ databases">
        <authorList>
            <person name="Friedrich A."/>
            <person name="Schacherer J."/>
        </authorList>
    </citation>
    <scope>NUCLEOTIDE SEQUENCE [LARGE SCALE GENOMIC DNA]</scope>
</reference>
<feature type="compositionally biased region" description="Polar residues" evidence="1">
    <location>
        <begin position="173"/>
        <end position="204"/>
    </location>
</feature>
<name>A0A7D9CYR0_DEKBR</name>
<dbReference type="AlphaFoldDB" id="A0A7D9CYR0"/>
<protein>
    <submittedName>
        <fullName evidence="2">DEBR0S4_03950g1_1</fullName>
    </submittedName>
</protein>
<dbReference type="Proteomes" id="UP000478008">
    <property type="component" value="Unassembled WGS sequence"/>
</dbReference>
<feature type="compositionally biased region" description="Basic and acidic residues" evidence="1">
    <location>
        <begin position="1"/>
        <end position="13"/>
    </location>
</feature>
<feature type="region of interest" description="Disordered" evidence="1">
    <location>
        <begin position="1"/>
        <end position="86"/>
    </location>
</feature>
<proteinExistence type="predicted"/>
<feature type="region of interest" description="Disordered" evidence="1">
    <location>
        <begin position="780"/>
        <end position="800"/>
    </location>
</feature>
<feature type="region of interest" description="Disordered" evidence="1">
    <location>
        <begin position="624"/>
        <end position="646"/>
    </location>
</feature>
<feature type="compositionally biased region" description="Low complexity" evidence="1">
    <location>
        <begin position="205"/>
        <end position="217"/>
    </location>
</feature>
<feature type="compositionally biased region" description="Low complexity" evidence="1">
    <location>
        <begin position="782"/>
        <end position="794"/>
    </location>
</feature>
<feature type="compositionally biased region" description="Acidic residues" evidence="1">
    <location>
        <begin position="62"/>
        <end position="74"/>
    </location>
</feature>
<sequence>MKKGEEKEGEENTGKQNVGSSLDEQDRVVGAQISGVDVGKSRKESKLKKQEELAEYPKDMLDFDEEGYDDEGYDMEGYNRQGYDRSGFRRGEERRLRMRIKKGKDVHIVPGEVDGGEDKEDSDGIKLVGNGNGIRMTQDRSSNIRMNAQNSDSSNNIRMTQNGNDRSDENDIRSNVQNRMNNDIRSNAQNRDNNDIRSNAQNGDNSNVNSTSNNYNYESEDDSEYEYEEEYTFDVETGPEAGFDPLAFHRALGQYLGVEARGPWSGYWEPGDPEGVCFPPPPGASLTGHPGRVFAVIAALADPWTTPADTGPYDELLPSLATVCDVVAAVCLPMYTGEREFRLACDLAWIVGCCSEKLHCCDETGLQRAIGSTDWRETLRYWVPEATLASPVYQASDFHRLRLVYAVCVVCITAIGRLYAPARNPCLNPFLYLLLQAYKLCSKVILLGLQVDRQDEAQGFPGYPEPIREVVRGTSALRSAVALVLNEDYARRAHDFRHETLDHFLGPWGRRVGSSRLRCDNRVFASALLAMGTPLDHVGRLMKSFHTEDRYDEDIRYMFEMDFDSDPDDDYSRHHQLSLLAQALPKPPLAYGGAPRRAYGLDGVLRTYRIHPDCVCRLDGVGKTESAEMPGDLDPDPDDPRECSDYDFTDSIRMVIQDGDDGIEELLSDVIREEEEKQKDNVHEQNGNVHEQNDNAHQQKDNVHQQNDNVHEQNDNVHEQNDNAHQQNDNLHQKNTNVHQQNDNLHHDEEDNAHQQNPHPLDHPPHDKRKVVWAAIARNMDSNSNSNGNSNSHSPSKRFIISPVPRNIGFDSLFRDRRDIRRGQNNILTPEFQALLKSSAAGKSTFILPMHNILASLAALKSKTLPAKTCQHIISTVAFVVKYGEENLLMTNGQKAAWGNDDHLRPEYILSYICSFPGMISMISHNPSATFSIVDELLMVEGFRTSLLWFLANCEPNQWIFNYFHELLIGQRGNPRTTVDPRTSRYSFSRCGHIVLSETELRMVIKELLANVTGFVIRKLQDDQSHDRPAIQRLMKVVCLFLKSLDSKGIVTVNDSDWRLEVQTLLLQWINSGLVPEARELFFKSQRNDSRLRIVSEKEKVFYRQLQIVRQSCENGGPFKDALLQSGDSSLSRMRLLIEFAVRYILMRHDMLKGILARAAEDGLPIPPSRTALVCDALFGALYSVALDNELLKRVGTRAVLQLMAAANILSPDDLENPSVETFLKTKLSQMQAYCSDFLDDIARKNTM</sequence>
<dbReference type="PANTHER" id="PTHR32301:SF6">
    <property type="entry name" value="GOLVESIN-RELATED"/>
    <property type="match status" value="1"/>
</dbReference>
<evidence type="ECO:0000256" key="1">
    <source>
        <dbReference type="SAM" id="MobiDB-lite"/>
    </source>
</evidence>